<comment type="caution">
    <text evidence="2">The sequence shown here is derived from an EMBL/GenBank/DDBJ whole genome shotgun (WGS) entry which is preliminary data.</text>
</comment>
<gene>
    <name evidence="2" type="ORF">PYX00_008515</name>
</gene>
<name>A0AAW2HN98_9NEOP</name>
<proteinExistence type="predicted"/>
<accession>A0AAW2HN98</accession>
<evidence type="ECO:0000313" key="2">
    <source>
        <dbReference type="EMBL" id="KAL0271409.1"/>
    </source>
</evidence>
<sequence>MMTMNIGSFGNYTNTNEAYNTYSYDGYYQNFGHAGTNDMAPFSSTSADNTHYQPSYYNCQEFKDSFYIKNDKPVYQKSYDEMVHRKHCDGEGIITSDNGLSYTNLDSYQLHNNNNNKRNFKSDKVDDKTNWYVNEDFGQYVQCNASEFENFNLHYIKDDYQSEAWNTNHMADGLYAQAAQHPRHGRLQHMVSSHQNNVGKTVPTYKWMQVKRNVPKPNGKPSSHVFPAPISPPPRGPGARSIYLTHRYPPESSLSLIHLH</sequence>
<dbReference type="EMBL" id="JARGDH010000004">
    <property type="protein sequence ID" value="KAL0271409.1"/>
    <property type="molecule type" value="Genomic_DNA"/>
</dbReference>
<dbReference type="AlphaFoldDB" id="A0AAW2HN98"/>
<reference evidence="2" key="1">
    <citation type="journal article" date="2024" name="Gigascience">
        <title>Chromosome-level genome of the poultry shaft louse Menopon gallinae provides insight into the host-switching and adaptive evolution of parasitic lice.</title>
        <authorList>
            <person name="Xu Y."/>
            <person name="Ma L."/>
            <person name="Liu S."/>
            <person name="Liang Y."/>
            <person name="Liu Q."/>
            <person name="He Z."/>
            <person name="Tian L."/>
            <person name="Duan Y."/>
            <person name="Cai W."/>
            <person name="Li H."/>
            <person name="Song F."/>
        </authorList>
    </citation>
    <scope>NUCLEOTIDE SEQUENCE</scope>
    <source>
        <strain evidence="2">Cailab_2023a</strain>
    </source>
</reference>
<evidence type="ECO:0000256" key="1">
    <source>
        <dbReference type="SAM" id="MobiDB-lite"/>
    </source>
</evidence>
<feature type="region of interest" description="Disordered" evidence="1">
    <location>
        <begin position="216"/>
        <end position="241"/>
    </location>
</feature>
<organism evidence="2">
    <name type="scientific">Menopon gallinae</name>
    <name type="common">poultry shaft louse</name>
    <dbReference type="NCBI Taxonomy" id="328185"/>
    <lineage>
        <taxon>Eukaryota</taxon>
        <taxon>Metazoa</taxon>
        <taxon>Ecdysozoa</taxon>
        <taxon>Arthropoda</taxon>
        <taxon>Hexapoda</taxon>
        <taxon>Insecta</taxon>
        <taxon>Pterygota</taxon>
        <taxon>Neoptera</taxon>
        <taxon>Paraneoptera</taxon>
        <taxon>Psocodea</taxon>
        <taxon>Troctomorpha</taxon>
        <taxon>Phthiraptera</taxon>
        <taxon>Amblycera</taxon>
        <taxon>Menoponidae</taxon>
        <taxon>Menopon</taxon>
    </lineage>
</organism>
<protein>
    <submittedName>
        <fullName evidence="2">Uncharacterized protein</fullName>
    </submittedName>
</protein>